<organism evidence="4 5">
    <name type="scientific">Prunus persica</name>
    <name type="common">Peach</name>
    <name type="synonym">Amygdalus persica</name>
    <dbReference type="NCBI Taxonomy" id="3760"/>
    <lineage>
        <taxon>Eukaryota</taxon>
        <taxon>Viridiplantae</taxon>
        <taxon>Streptophyta</taxon>
        <taxon>Embryophyta</taxon>
        <taxon>Tracheophyta</taxon>
        <taxon>Spermatophyta</taxon>
        <taxon>Magnoliopsida</taxon>
        <taxon>eudicotyledons</taxon>
        <taxon>Gunneridae</taxon>
        <taxon>Pentapetalae</taxon>
        <taxon>rosids</taxon>
        <taxon>fabids</taxon>
        <taxon>Rosales</taxon>
        <taxon>Rosaceae</taxon>
        <taxon>Amygdaloideae</taxon>
        <taxon>Amygdaleae</taxon>
        <taxon>Prunus</taxon>
    </lineage>
</organism>
<dbReference type="SMR" id="A0A251N4K5"/>
<dbReference type="SUPFAM" id="SSF49764">
    <property type="entry name" value="HSP20-like chaperones"/>
    <property type="match status" value="1"/>
</dbReference>
<dbReference type="Proteomes" id="UP000006882">
    <property type="component" value="Chromosome G7"/>
</dbReference>
<dbReference type="AlphaFoldDB" id="A0A251N4K5"/>
<evidence type="ECO:0000256" key="2">
    <source>
        <dbReference type="RuleBase" id="RU003616"/>
    </source>
</evidence>
<dbReference type="InterPro" id="IPR002068">
    <property type="entry name" value="A-crystallin/Hsp20_dom"/>
</dbReference>
<comment type="similarity">
    <text evidence="1 2">Belongs to the small heat shock protein (HSP20) family.</text>
</comment>
<dbReference type="OrthoDB" id="1431247at2759"/>
<dbReference type="InterPro" id="IPR008978">
    <property type="entry name" value="HSP20-like_chaperone"/>
</dbReference>
<dbReference type="CDD" id="cd06464">
    <property type="entry name" value="ACD_sHsps-like"/>
    <property type="match status" value="1"/>
</dbReference>
<feature type="domain" description="SHSP" evidence="3">
    <location>
        <begin position="5"/>
        <end position="119"/>
    </location>
</feature>
<dbReference type="Gene3D" id="2.60.40.790">
    <property type="match status" value="1"/>
</dbReference>
<accession>A0A251N4K5</accession>
<dbReference type="PROSITE" id="PS01031">
    <property type="entry name" value="SHSP"/>
    <property type="match status" value="1"/>
</dbReference>
<proteinExistence type="inferred from homology"/>
<dbReference type="Gramene" id="ONH94290">
    <property type="protein sequence ID" value="ONH94290"/>
    <property type="gene ID" value="PRUPE_7G008500"/>
</dbReference>
<sequence length="147" mass="16919">MDTKSNYYDYFEPFCKWQSGEISNTLRVHLQGFQRDQINVQVKFGKILIEGEREYVLEGTSATRWKRFSKEIPLERREYKLCNMKTKFEAGVLSIILPKKVHKADQLGLSKLVSTLNVTRTTVEVMLAVSMGLAVGAYGTYKLIFPN</sequence>
<evidence type="ECO:0000256" key="1">
    <source>
        <dbReference type="PROSITE-ProRule" id="PRU00285"/>
    </source>
</evidence>
<protein>
    <recommendedName>
        <fullName evidence="3">SHSP domain-containing protein</fullName>
    </recommendedName>
</protein>
<evidence type="ECO:0000313" key="4">
    <source>
        <dbReference type="EMBL" id="ONH94290.1"/>
    </source>
</evidence>
<evidence type="ECO:0000313" key="5">
    <source>
        <dbReference type="Proteomes" id="UP000006882"/>
    </source>
</evidence>
<keyword evidence="5" id="KW-1185">Reference proteome</keyword>
<dbReference type="Pfam" id="PF00011">
    <property type="entry name" value="HSP20"/>
    <property type="match status" value="1"/>
</dbReference>
<dbReference type="EMBL" id="CM007657">
    <property type="protein sequence ID" value="ONH94290.1"/>
    <property type="molecule type" value="Genomic_DNA"/>
</dbReference>
<name>A0A251N4K5_PRUPE</name>
<evidence type="ECO:0000259" key="3">
    <source>
        <dbReference type="PROSITE" id="PS01031"/>
    </source>
</evidence>
<dbReference type="GO" id="GO:0034605">
    <property type="term" value="P:cellular response to heat"/>
    <property type="evidence" value="ECO:0000318"/>
    <property type="project" value="GO_Central"/>
</dbReference>
<gene>
    <name evidence="4" type="ORF">PRUPE_7G008500</name>
</gene>
<reference evidence="4 5" key="1">
    <citation type="journal article" date="2013" name="Nat. Genet.">
        <title>The high-quality draft genome of peach (Prunus persica) identifies unique patterns of genetic diversity, domestication and genome evolution.</title>
        <authorList>
            <consortium name="International Peach Genome Initiative"/>
            <person name="Verde I."/>
            <person name="Abbott A.G."/>
            <person name="Scalabrin S."/>
            <person name="Jung S."/>
            <person name="Shu S."/>
            <person name="Marroni F."/>
            <person name="Zhebentyayeva T."/>
            <person name="Dettori M.T."/>
            <person name="Grimwood J."/>
            <person name="Cattonaro F."/>
            <person name="Zuccolo A."/>
            <person name="Rossini L."/>
            <person name="Jenkins J."/>
            <person name="Vendramin E."/>
            <person name="Meisel L.A."/>
            <person name="Decroocq V."/>
            <person name="Sosinski B."/>
            <person name="Prochnik S."/>
            <person name="Mitros T."/>
            <person name="Policriti A."/>
            <person name="Cipriani G."/>
            <person name="Dondini L."/>
            <person name="Ficklin S."/>
            <person name="Goodstein D.M."/>
            <person name="Xuan P."/>
            <person name="Del Fabbro C."/>
            <person name="Aramini V."/>
            <person name="Copetti D."/>
            <person name="Gonzalez S."/>
            <person name="Horner D.S."/>
            <person name="Falchi R."/>
            <person name="Lucas S."/>
            <person name="Mica E."/>
            <person name="Maldonado J."/>
            <person name="Lazzari B."/>
            <person name="Bielenberg D."/>
            <person name="Pirona R."/>
            <person name="Miculan M."/>
            <person name="Barakat A."/>
            <person name="Testolin R."/>
            <person name="Stella A."/>
            <person name="Tartarini S."/>
            <person name="Tonutti P."/>
            <person name="Arus P."/>
            <person name="Orellana A."/>
            <person name="Wells C."/>
            <person name="Main D."/>
            <person name="Vizzotto G."/>
            <person name="Silva H."/>
            <person name="Salamini F."/>
            <person name="Schmutz J."/>
            <person name="Morgante M."/>
            <person name="Rokhsar D.S."/>
        </authorList>
    </citation>
    <scope>NUCLEOTIDE SEQUENCE [LARGE SCALE GENOMIC DNA]</scope>
    <source>
        <strain evidence="5">cv. Nemared</strain>
    </source>
</reference>